<proteinExistence type="predicted"/>
<feature type="transmembrane region" description="Helical" evidence="1">
    <location>
        <begin position="12"/>
        <end position="31"/>
    </location>
</feature>
<reference evidence="2 3" key="1">
    <citation type="submission" date="2018-12" db="EMBL/GenBank/DDBJ databases">
        <title>Alloscrdovia theropitheci sp. nov: a novel taxon from the feces of the bleeding-herat monkey (Theropithecus geleda).</title>
        <authorList>
            <person name="Modesto M."/>
        </authorList>
    </citation>
    <scope>NUCLEOTIDE SEQUENCE [LARGE SCALE GENOMIC DNA]</scope>
    <source>
        <strain evidence="2 3">GLDI4/2</strain>
    </source>
</reference>
<keyword evidence="1" id="KW-0812">Transmembrane</keyword>
<dbReference type="EMBL" id="RXLP01000021">
    <property type="protein sequence ID" value="TCD54039.1"/>
    <property type="molecule type" value="Genomic_DNA"/>
</dbReference>
<gene>
    <name evidence="2" type="ORF">EJ419_05095</name>
</gene>
<evidence type="ECO:0000313" key="3">
    <source>
        <dbReference type="Proteomes" id="UP000291289"/>
    </source>
</evidence>
<feature type="transmembrane region" description="Helical" evidence="1">
    <location>
        <begin position="108"/>
        <end position="130"/>
    </location>
</feature>
<feature type="transmembrane region" description="Helical" evidence="1">
    <location>
        <begin position="51"/>
        <end position="71"/>
    </location>
</feature>
<keyword evidence="1" id="KW-1133">Transmembrane helix</keyword>
<feature type="transmembrane region" description="Helical" evidence="1">
    <location>
        <begin position="83"/>
        <end position="102"/>
    </location>
</feature>
<accession>A0A4V2MTW4</accession>
<dbReference type="Proteomes" id="UP000291289">
    <property type="component" value="Unassembled WGS sequence"/>
</dbReference>
<sequence>MTLRSSKTRTHLLPRLSYATLLVAWVSIYAITSIQHHLPLASSRALSSYLWTLILVICVTVCMVLSSVFMASAPTISTRKKMTFITFILIHLCSFFSLVLINEPSIPIFQVGLFLVSSIVLIALGISAVYREWKVLHHAGSQSKLAISSEDSRKEES</sequence>
<keyword evidence="3" id="KW-1185">Reference proteome</keyword>
<organism evidence="2 3">
    <name type="scientific">Alloscardovia theropitheci</name>
    <dbReference type="NCBI Taxonomy" id="2496842"/>
    <lineage>
        <taxon>Bacteria</taxon>
        <taxon>Bacillati</taxon>
        <taxon>Actinomycetota</taxon>
        <taxon>Actinomycetes</taxon>
        <taxon>Bifidobacteriales</taxon>
        <taxon>Bifidobacteriaceae</taxon>
        <taxon>Alloscardovia</taxon>
    </lineage>
</organism>
<evidence type="ECO:0000256" key="1">
    <source>
        <dbReference type="SAM" id="Phobius"/>
    </source>
</evidence>
<dbReference type="AlphaFoldDB" id="A0A4V2MTW4"/>
<dbReference type="RefSeq" id="WP_131284287.1">
    <property type="nucleotide sequence ID" value="NZ_RXLP01000021.1"/>
</dbReference>
<evidence type="ECO:0000313" key="2">
    <source>
        <dbReference type="EMBL" id="TCD54039.1"/>
    </source>
</evidence>
<protein>
    <submittedName>
        <fullName evidence="2">Uncharacterized protein</fullName>
    </submittedName>
</protein>
<name>A0A4V2MTW4_9BIFI</name>
<keyword evidence="1" id="KW-0472">Membrane</keyword>
<comment type="caution">
    <text evidence="2">The sequence shown here is derived from an EMBL/GenBank/DDBJ whole genome shotgun (WGS) entry which is preliminary data.</text>
</comment>